<dbReference type="GO" id="GO:0003700">
    <property type="term" value="F:DNA-binding transcription factor activity"/>
    <property type="evidence" value="ECO:0007669"/>
    <property type="project" value="InterPro"/>
</dbReference>
<keyword evidence="1 11" id="KW-0808">Transferase</keyword>
<proteinExistence type="inferred from homology"/>
<evidence type="ECO:0000256" key="11">
    <source>
        <dbReference type="HAMAP-Rule" id="MF_01987"/>
    </source>
</evidence>
<keyword evidence="7 11" id="KW-0630">Potassium</keyword>
<keyword evidence="4 11" id="KW-0418">Kinase</keyword>
<dbReference type="GO" id="GO:0005829">
    <property type="term" value="C:cytosol"/>
    <property type="evidence" value="ECO:0007669"/>
    <property type="project" value="TreeGrafter"/>
</dbReference>
<evidence type="ECO:0000256" key="5">
    <source>
        <dbReference type="ARBA" id="ARBA00022840"/>
    </source>
</evidence>
<dbReference type="InterPro" id="IPR001034">
    <property type="entry name" value="DeoR_HTH"/>
</dbReference>
<evidence type="ECO:0000256" key="2">
    <source>
        <dbReference type="ARBA" id="ARBA00022723"/>
    </source>
</evidence>
<evidence type="ECO:0000256" key="6">
    <source>
        <dbReference type="ARBA" id="ARBA00022842"/>
    </source>
</evidence>
<dbReference type="GO" id="GO:0046872">
    <property type="term" value="F:metal ion binding"/>
    <property type="evidence" value="ECO:0007669"/>
    <property type="project" value="UniProtKB-KW"/>
</dbReference>
<dbReference type="PRINTS" id="PR00990">
    <property type="entry name" value="RIBOKINASE"/>
</dbReference>
<dbReference type="InterPro" id="IPR011611">
    <property type="entry name" value="PfkB_dom"/>
</dbReference>
<comment type="subunit">
    <text evidence="11">Homodimer.</text>
</comment>
<reference evidence="13 14" key="1">
    <citation type="submission" date="2016-09" db="EMBL/GenBank/DDBJ databases">
        <title>Serratia marcescens MSU-97 and epiphytic antimycotic-producing bacteria.</title>
        <authorList>
            <person name="Matilla M.A."/>
        </authorList>
    </citation>
    <scope>NUCLEOTIDE SEQUENCE [LARGE SCALE GENOMIC DNA]</scope>
    <source>
        <strain evidence="13 14">MSU-97</strain>
    </source>
</reference>
<feature type="binding site" evidence="11">
    <location>
        <position position="346"/>
    </location>
    <ligand>
        <name>substrate</name>
    </ligand>
</feature>
<feature type="binding site" evidence="11">
    <location>
        <position position="278"/>
    </location>
    <ligand>
        <name>ATP</name>
        <dbReference type="ChEBI" id="CHEBI:30616"/>
    </ligand>
</feature>
<comment type="cofactor">
    <cofactor evidence="11">
        <name>Mg(2+)</name>
        <dbReference type="ChEBI" id="CHEBI:18420"/>
    </cofactor>
    <text evidence="11">Requires a divalent cation, most likely magnesium in vivo, as an electrophilic catalyst to aid phosphoryl group transfer. It is the chelate of the metal and the nucleotide that is the actual substrate.</text>
</comment>
<dbReference type="Gene3D" id="3.40.1190.20">
    <property type="match status" value="1"/>
</dbReference>
<evidence type="ECO:0000256" key="7">
    <source>
        <dbReference type="ARBA" id="ARBA00022958"/>
    </source>
</evidence>
<dbReference type="PANTHER" id="PTHR10584">
    <property type="entry name" value="SUGAR KINASE"/>
    <property type="match status" value="1"/>
</dbReference>
<comment type="activity regulation">
    <text evidence="11">Activated by a monovalent cation that binds near, but not in, the active site. The most likely occupant of the site in vivo is potassium. Ion binding induces a conformational change that may alter substrate affinity.</text>
</comment>
<keyword evidence="2 11" id="KW-0479">Metal-binding</keyword>
<protein>
    <recommendedName>
        <fullName evidence="11">Ribokinase</fullName>
        <shortName evidence="11">RK</shortName>
        <ecNumber evidence="11">2.7.1.15</ecNumber>
    </recommendedName>
</protein>
<sequence>MKKMARIEYLRKKLVHEKELNVRRESLFLNVSERTTRRYIDEIFSLGIGTKFHGGIRLGNIDAGLIVSKAIEESRSVTLIGEREVVSIKGEKHGRSLYIFGSFNLDVVTEVSRFPKVGETITALATTFFPGGKGANQATAAAQLNDNVHLFVKVGKDTFGDNAEKYFSASRLGSVALVRDEKNNTGNALVTVEEKTGNNTIVIDLGANANVTRDEIINDYAHLIQANVCLLQLENNIDATRCVIELAKEAGCYVILNPAPYSDDIHSHLHLVDLLTPNESEAELLTGVKVTDIASAEDAIKIIHEKGVKEVIITLGSKGCIYYNGEILKHYKALRATVVDTSGAGDAFNGSLAASLVDGLNIDNSIKLAVAFSSLAVEKHGASSMPSRTTVLERLKSGIYIE</sequence>
<comment type="similarity">
    <text evidence="11">Belongs to the carbohydrate kinase PfkB family. Ribokinase subfamily.</text>
</comment>
<dbReference type="UniPathway" id="UPA00916">
    <property type="reaction ID" value="UER00889"/>
</dbReference>
<keyword evidence="6 11" id="KW-0460">Magnesium</keyword>
<dbReference type="InterPro" id="IPR002139">
    <property type="entry name" value="Ribo/fructo_kinase"/>
</dbReference>
<keyword evidence="11" id="KW-0963">Cytoplasm</keyword>
<feature type="binding site" evidence="11">
    <location>
        <position position="342"/>
    </location>
    <ligand>
        <name>K(+)</name>
        <dbReference type="ChEBI" id="CHEBI:29103"/>
    </ligand>
</feature>
<feature type="binding site" evidence="11">
    <location>
        <position position="381"/>
    </location>
    <ligand>
        <name>K(+)</name>
        <dbReference type="ChEBI" id="CHEBI:29103"/>
    </ligand>
</feature>
<comment type="caution">
    <text evidence="11">Lacks conserved residue(s) required for the propagation of feature annotation.</text>
</comment>
<accession>A0A1Q4P4L1</accession>
<evidence type="ECO:0000256" key="1">
    <source>
        <dbReference type="ARBA" id="ARBA00022679"/>
    </source>
</evidence>
<feature type="binding site" evidence="11">
    <location>
        <begin position="314"/>
        <end position="319"/>
    </location>
    <ligand>
        <name>ATP</name>
        <dbReference type="ChEBI" id="CHEBI:30616"/>
    </ligand>
</feature>
<dbReference type="CDD" id="cd01174">
    <property type="entry name" value="ribokinase"/>
    <property type="match status" value="1"/>
</dbReference>
<dbReference type="GO" id="GO:0005524">
    <property type="term" value="F:ATP binding"/>
    <property type="evidence" value="ECO:0007669"/>
    <property type="project" value="UniProtKB-UniRule"/>
</dbReference>
<feature type="binding site" evidence="11">
    <location>
        <begin position="345"/>
        <end position="346"/>
    </location>
    <ligand>
        <name>ATP</name>
        <dbReference type="ChEBI" id="CHEBI:30616"/>
    </ligand>
</feature>
<dbReference type="InterPro" id="IPR029056">
    <property type="entry name" value="Ribokinase-like"/>
</dbReference>
<dbReference type="GO" id="GO:0019303">
    <property type="term" value="P:D-ribose catabolic process"/>
    <property type="evidence" value="ECO:0007669"/>
    <property type="project" value="UniProtKB-UniRule"/>
</dbReference>
<comment type="function">
    <text evidence="11">Catalyzes the phosphorylation of ribose at O-5 in a reaction requiring ATP and magnesium. The resulting D-ribose-5-phosphate can then be used either for sythesis of nucleotides, histidine, and tryptophan, or as a component of the pentose phosphate pathway.</text>
</comment>
<comment type="catalytic activity">
    <reaction evidence="11">
        <text>D-ribose + ATP = D-ribose 5-phosphate + ADP + H(+)</text>
        <dbReference type="Rhea" id="RHEA:13697"/>
        <dbReference type="ChEBI" id="CHEBI:15378"/>
        <dbReference type="ChEBI" id="CHEBI:30616"/>
        <dbReference type="ChEBI" id="CHEBI:47013"/>
        <dbReference type="ChEBI" id="CHEBI:78346"/>
        <dbReference type="ChEBI" id="CHEBI:456216"/>
        <dbReference type="EC" id="2.7.1.15"/>
    </reaction>
</comment>
<feature type="active site" description="Proton acceptor" evidence="11">
    <location>
        <position position="346"/>
    </location>
</feature>
<dbReference type="Proteomes" id="UP000185770">
    <property type="component" value="Unassembled WGS sequence"/>
</dbReference>
<dbReference type="GO" id="GO:0004747">
    <property type="term" value="F:ribokinase activity"/>
    <property type="evidence" value="ECO:0007669"/>
    <property type="project" value="UniProtKB-UniRule"/>
</dbReference>
<feature type="binding site" evidence="11">
    <location>
        <position position="234"/>
    </location>
    <ligand>
        <name>substrate</name>
    </ligand>
</feature>
<feature type="binding site" evidence="11">
    <location>
        <position position="340"/>
    </location>
    <ligand>
        <name>K(+)</name>
        <dbReference type="ChEBI" id="CHEBI:29103"/>
    </ligand>
</feature>
<dbReference type="RefSeq" id="WP_073529156.1">
    <property type="nucleotide sequence ID" value="NZ_MJAO01000003.1"/>
</dbReference>
<feature type="binding site" evidence="11">
    <location>
        <begin position="104"/>
        <end position="106"/>
    </location>
    <ligand>
        <name>substrate</name>
    </ligand>
</feature>
<dbReference type="AlphaFoldDB" id="A0A1Q4P4L1"/>
<evidence type="ECO:0000256" key="10">
    <source>
        <dbReference type="ARBA" id="ARBA00023277"/>
    </source>
</evidence>
<evidence type="ECO:0000256" key="3">
    <source>
        <dbReference type="ARBA" id="ARBA00022741"/>
    </source>
</evidence>
<dbReference type="HAMAP" id="MF_01987">
    <property type="entry name" value="Ribokinase"/>
    <property type="match status" value="1"/>
</dbReference>
<dbReference type="EMBL" id="MJAO01000003">
    <property type="protein sequence ID" value="OKB68026.1"/>
    <property type="molecule type" value="Genomic_DNA"/>
</dbReference>
<comment type="caution">
    <text evidence="13">The sequence shown here is derived from an EMBL/GenBank/DDBJ whole genome shotgun (WGS) entry which is preliminary data.</text>
</comment>
<feature type="domain" description="HTH deoR-type" evidence="12">
    <location>
        <begin position="3"/>
        <end position="58"/>
    </location>
</feature>
<evidence type="ECO:0000313" key="14">
    <source>
        <dbReference type="Proteomes" id="UP000185770"/>
    </source>
</evidence>
<keyword evidence="8" id="KW-0805">Transcription regulation</keyword>
<keyword evidence="5 11" id="KW-0067">ATP-binding</keyword>
<keyword evidence="10 11" id="KW-0119">Carbohydrate metabolism</keyword>
<comment type="pathway">
    <text evidence="11">Carbohydrate metabolism; D-ribose degradation; D-ribose 5-phosphate from beta-D-ribopyranose: step 2/2.</text>
</comment>
<name>A0A1Q4P4L1_SERMA</name>
<keyword evidence="3 11" id="KW-0547">Nucleotide-binding</keyword>
<evidence type="ECO:0000256" key="9">
    <source>
        <dbReference type="ARBA" id="ARBA00023163"/>
    </source>
</evidence>
<organism evidence="13 14">
    <name type="scientific">Serratia marcescens</name>
    <dbReference type="NCBI Taxonomy" id="615"/>
    <lineage>
        <taxon>Bacteria</taxon>
        <taxon>Pseudomonadati</taxon>
        <taxon>Pseudomonadota</taxon>
        <taxon>Gammaproteobacteria</taxon>
        <taxon>Enterobacterales</taxon>
        <taxon>Yersiniaceae</taxon>
        <taxon>Serratia</taxon>
    </lineage>
</organism>
<evidence type="ECO:0000313" key="13">
    <source>
        <dbReference type="EMBL" id="OKB68026.1"/>
    </source>
</evidence>
<dbReference type="InterPro" id="IPR011877">
    <property type="entry name" value="Ribokinase"/>
</dbReference>
<feature type="binding site" evidence="11">
    <location>
        <position position="376"/>
    </location>
    <ligand>
        <name>K(+)</name>
        <dbReference type="ChEBI" id="CHEBI:29103"/>
    </ligand>
</feature>
<comment type="subcellular location">
    <subcellularLocation>
        <location evidence="11">Cytoplasm</location>
    </subcellularLocation>
</comment>
<evidence type="ECO:0000259" key="12">
    <source>
        <dbReference type="PROSITE" id="PS51000"/>
    </source>
</evidence>
<dbReference type="PANTHER" id="PTHR10584:SF166">
    <property type="entry name" value="RIBOKINASE"/>
    <property type="match status" value="1"/>
</dbReference>
<keyword evidence="9" id="KW-0804">Transcription</keyword>
<gene>
    <name evidence="11" type="primary">rbsK</name>
    <name evidence="13" type="ORF">BHU62_03280</name>
</gene>
<evidence type="ECO:0000256" key="4">
    <source>
        <dbReference type="ARBA" id="ARBA00022777"/>
    </source>
</evidence>
<dbReference type="SUPFAM" id="SSF53613">
    <property type="entry name" value="Ribokinase-like"/>
    <property type="match status" value="1"/>
</dbReference>
<dbReference type="Pfam" id="PF00294">
    <property type="entry name" value="PfkB"/>
    <property type="match status" value="1"/>
</dbReference>
<feature type="binding site" evidence="11">
    <location>
        <begin position="132"/>
        <end position="136"/>
    </location>
    <ligand>
        <name>substrate</name>
    </ligand>
</feature>
<dbReference type="EC" id="2.7.1.15" evidence="11"/>
<dbReference type="PROSITE" id="PS51000">
    <property type="entry name" value="HTH_DEOR_2"/>
    <property type="match status" value="1"/>
</dbReference>
<feature type="binding site" evidence="11">
    <location>
        <position position="379"/>
    </location>
    <ligand>
        <name>K(+)</name>
        <dbReference type="ChEBI" id="CHEBI:29103"/>
    </ligand>
</feature>
<evidence type="ECO:0000256" key="8">
    <source>
        <dbReference type="ARBA" id="ARBA00023015"/>
    </source>
</evidence>